<accession>A0ABP8YQ48</accession>
<dbReference type="EMBL" id="BAABLP010000001">
    <property type="protein sequence ID" value="GAA4734518.1"/>
    <property type="molecule type" value="Genomic_DNA"/>
</dbReference>
<comment type="caution">
    <text evidence="5">The sequence shown here is derived from an EMBL/GenBank/DDBJ whole genome shotgun (WGS) entry which is preliminary data.</text>
</comment>
<dbReference type="Proteomes" id="UP001500121">
    <property type="component" value="Unassembled WGS sequence"/>
</dbReference>
<reference evidence="6" key="1">
    <citation type="journal article" date="2019" name="Int. J. Syst. Evol. Microbiol.">
        <title>The Global Catalogue of Microorganisms (GCM) 10K type strain sequencing project: providing services to taxonomists for standard genome sequencing and annotation.</title>
        <authorList>
            <consortium name="The Broad Institute Genomics Platform"/>
            <consortium name="The Broad Institute Genome Sequencing Center for Infectious Disease"/>
            <person name="Wu L."/>
            <person name="Ma J."/>
        </authorList>
    </citation>
    <scope>NUCLEOTIDE SEQUENCE [LARGE SCALE GENOMIC DNA]</scope>
    <source>
        <strain evidence="6">JCM 19015</strain>
    </source>
</reference>
<dbReference type="Gene3D" id="3.40.50.300">
    <property type="entry name" value="P-loop containing nucleotide triphosphate hydrolases"/>
    <property type="match status" value="2"/>
</dbReference>
<sequence length="554" mass="58909">MAHRTRSRTATAQLRIDGVSRTFGDRRVLTDVSLVVGPEARVGLIGENGSGKSTLLRIVAGLDEPDAGTVEVPLRTALLRQELPYPPDETVGRVLEDALAEATRAVAAVESASAEVARGERGADARLVEALEDADATAAWSASARQGEVTAGLGVDALGLDRPVGSLSGGQRSRVAMAALLLARPAALLLDEPTNHLDDEAVAFLERTLAAWPGPVLFASHDRAFLDAVATRVVDLDPAPMPFADVVLGDDAGSGYGLRSSRGGYTAYLAHRTAERQRWQQRFETEQEQLNALRHEVAVTARQTNRKDHYQGARAGLTKFYSDKDAKVTSRLVRNARVRLEHLEREQVRKPPPELHLGGLLGPSGGVREGALALLARATVARRLVPTTLAVDPGAKLLVTGSNGAGKSTLLLLLAGRLEPAGGSVQRAPGLRTALLAQDVVFPDPALPVRAVYRAALGEARAEAVPLSTLGLVAGRDLDRPVGALSVGQQRRLALAIAVADPPDLLLLDEPTNHLSLALAEELEEALGTHPGAVVLASHDRWLRRRWPFPVLPL</sequence>
<dbReference type="SMART" id="SM00382">
    <property type="entry name" value="AAA"/>
    <property type="match status" value="2"/>
</dbReference>
<protein>
    <submittedName>
        <fullName evidence="5">ABC-F family ATP-binding cassette domain-containing protein</fullName>
    </submittedName>
</protein>
<dbReference type="PANTHER" id="PTHR19211">
    <property type="entry name" value="ATP-BINDING TRANSPORT PROTEIN-RELATED"/>
    <property type="match status" value="1"/>
</dbReference>
<dbReference type="PROSITE" id="PS00211">
    <property type="entry name" value="ABC_TRANSPORTER_1"/>
    <property type="match status" value="2"/>
</dbReference>
<evidence type="ECO:0000313" key="6">
    <source>
        <dbReference type="Proteomes" id="UP001500121"/>
    </source>
</evidence>
<evidence type="ECO:0000256" key="2">
    <source>
        <dbReference type="ARBA" id="ARBA00022741"/>
    </source>
</evidence>
<evidence type="ECO:0000256" key="3">
    <source>
        <dbReference type="ARBA" id="ARBA00022840"/>
    </source>
</evidence>
<dbReference type="InterPro" id="IPR017871">
    <property type="entry name" value="ABC_transporter-like_CS"/>
</dbReference>
<dbReference type="SUPFAM" id="SSF52540">
    <property type="entry name" value="P-loop containing nucleoside triphosphate hydrolases"/>
    <property type="match status" value="2"/>
</dbReference>
<keyword evidence="1" id="KW-0677">Repeat</keyword>
<dbReference type="GO" id="GO:0005524">
    <property type="term" value="F:ATP binding"/>
    <property type="evidence" value="ECO:0007669"/>
    <property type="project" value="UniProtKB-KW"/>
</dbReference>
<dbReference type="InterPro" id="IPR003439">
    <property type="entry name" value="ABC_transporter-like_ATP-bd"/>
</dbReference>
<evidence type="ECO:0000313" key="5">
    <source>
        <dbReference type="EMBL" id="GAA4734518.1"/>
    </source>
</evidence>
<gene>
    <name evidence="5" type="ORF">GCM10025783_00130</name>
</gene>
<keyword evidence="3 5" id="KW-0067">ATP-binding</keyword>
<dbReference type="CDD" id="cd03221">
    <property type="entry name" value="ABCF_EF-3"/>
    <property type="match status" value="1"/>
</dbReference>
<proteinExistence type="predicted"/>
<organism evidence="5 6">
    <name type="scientific">Amnibacterium soli</name>
    <dbReference type="NCBI Taxonomy" id="1282736"/>
    <lineage>
        <taxon>Bacteria</taxon>
        <taxon>Bacillati</taxon>
        <taxon>Actinomycetota</taxon>
        <taxon>Actinomycetes</taxon>
        <taxon>Micrococcales</taxon>
        <taxon>Microbacteriaceae</taxon>
        <taxon>Amnibacterium</taxon>
    </lineage>
</organism>
<feature type="domain" description="ABC transporter" evidence="4">
    <location>
        <begin position="367"/>
        <end position="554"/>
    </location>
</feature>
<dbReference type="PANTHER" id="PTHR19211:SF14">
    <property type="entry name" value="ATP-BINDING CASSETTE SUB-FAMILY F MEMBER 1"/>
    <property type="match status" value="1"/>
</dbReference>
<name>A0ABP8YQ48_9MICO</name>
<dbReference type="InterPro" id="IPR050611">
    <property type="entry name" value="ABCF"/>
</dbReference>
<dbReference type="InterPro" id="IPR027417">
    <property type="entry name" value="P-loop_NTPase"/>
</dbReference>
<dbReference type="RefSeq" id="WP_345478836.1">
    <property type="nucleotide sequence ID" value="NZ_BAABLP010000001.1"/>
</dbReference>
<evidence type="ECO:0000256" key="1">
    <source>
        <dbReference type="ARBA" id="ARBA00022737"/>
    </source>
</evidence>
<dbReference type="InterPro" id="IPR003593">
    <property type="entry name" value="AAA+_ATPase"/>
</dbReference>
<keyword evidence="6" id="KW-1185">Reference proteome</keyword>
<evidence type="ECO:0000259" key="4">
    <source>
        <dbReference type="PROSITE" id="PS50893"/>
    </source>
</evidence>
<keyword evidence="2" id="KW-0547">Nucleotide-binding</keyword>
<feature type="domain" description="ABC transporter" evidence="4">
    <location>
        <begin position="14"/>
        <end position="277"/>
    </location>
</feature>
<dbReference type="PROSITE" id="PS50893">
    <property type="entry name" value="ABC_TRANSPORTER_2"/>
    <property type="match status" value="2"/>
</dbReference>
<dbReference type="Pfam" id="PF00005">
    <property type="entry name" value="ABC_tran"/>
    <property type="match status" value="2"/>
</dbReference>